<evidence type="ECO:0000256" key="2">
    <source>
        <dbReference type="ARBA" id="ARBA00022598"/>
    </source>
</evidence>
<dbReference type="InterPro" id="IPR045851">
    <property type="entry name" value="AMP-bd_C_sf"/>
</dbReference>
<proteinExistence type="inferred from homology"/>
<evidence type="ECO:0000313" key="5">
    <source>
        <dbReference type="EMBL" id="GAA5153371.1"/>
    </source>
</evidence>
<keyword evidence="6" id="KW-1185">Reference proteome</keyword>
<protein>
    <submittedName>
        <fullName evidence="5">Medium-chain fatty-acid--CoA ligase</fullName>
    </submittedName>
</protein>
<dbReference type="Pfam" id="PF13193">
    <property type="entry name" value="AMP-binding_C"/>
    <property type="match status" value="1"/>
</dbReference>
<evidence type="ECO:0000256" key="1">
    <source>
        <dbReference type="ARBA" id="ARBA00006432"/>
    </source>
</evidence>
<evidence type="ECO:0000259" key="3">
    <source>
        <dbReference type="Pfam" id="PF00501"/>
    </source>
</evidence>
<comment type="caution">
    <text evidence="5">The sequence shown here is derived from an EMBL/GenBank/DDBJ whole genome shotgun (WGS) entry which is preliminary data.</text>
</comment>
<organism evidence="5 6">
    <name type="scientific">Pseudonocardia eucalypti</name>
    <dbReference type="NCBI Taxonomy" id="648755"/>
    <lineage>
        <taxon>Bacteria</taxon>
        <taxon>Bacillati</taxon>
        <taxon>Actinomycetota</taxon>
        <taxon>Actinomycetes</taxon>
        <taxon>Pseudonocardiales</taxon>
        <taxon>Pseudonocardiaceae</taxon>
        <taxon>Pseudonocardia</taxon>
    </lineage>
</organism>
<sequence>MNASPWLCVDPWLCVEKCNTPHPIAEDYLARGFWCSASVGWSLPTAAARWPDRTAVTIASADHPPERHTFAGLLDRVAAAAADLSARGVRPGDRVVAQLSNRVELLVLVWAAWHIGAVAVPVVPMYRGREMGYILRATRPAAVAADAVRGSRRPAEELAEALAELGQTPLARYAVGGTVAGWSALPADPPAEPAPHRPAAPDDCCLLLFTSGTTSEPKGVRHSSRTLLAEARDYRDAALLGAADPVLIPAPVAHIGAVVATTLLPCLTAAHTVLLAAWDPEVAARACAEERVALAIGAPVFLTELLDRYDREPAVHRIRMFHTGAAPTRDSVVLRAERLGVTAWRAWGMTEAPTLTRGGPDWPVERRAGTDGRIAAGSEVEAVDERRRPLPAGRIGELRVRSPKLMLGYLDPVHQSEAVDAEGWFYTGDTGTVDEDGWVTIRGRVKDVINRGGEKFSAAEIESLIGSHPDIDSVAVVGLPDDRLGERVGAFVTIPAGRTWPGEAALLAHLERHQLARQKHPVVWRVLDALPRTPTGKIRKRDLLES</sequence>
<dbReference type="PROSITE" id="PS00455">
    <property type="entry name" value="AMP_BINDING"/>
    <property type="match status" value="1"/>
</dbReference>
<dbReference type="EMBL" id="BAABJP010000008">
    <property type="protein sequence ID" value="GAA5153371.1"/>
    <property type="molecule type" value="Genomic_DNA"/>
</dbReference>
<dbReference type="PANTHER" id="PTHR43201:SF5">
    <property type="entry name" value="MEDIUM-CHAIN ACYL-COA LIGASE ACSF2, MITOCHONDRIAL"/>
    <property type="match status" value="1"/>
</dbReference>
<reference evidence="6" key="1">
    <citation type="journal article" date="2019" name="Int. J. Syst. Evol. Microbiol.">
        <title>The Global Catalogue of Microorganisms (GCM) 10K type strain sequencing project: providing services to taxonomists for standard genome sequencing and annotation.</title>
        <authorList>
            <consortium name="The Broad Institute Genomics Platform"/>
            <consortium name="The Broad Institute Genome Sequencing Center for Infectious Disease"/>
            <person name="Wu L."/>
            <person name="Ma J."/>
        </authorList>
    </citation>
    <scope>NUCLEOTIDE SEQUENCE [LARGE SCALE GENOMIC DNA]</scope>
    <source>
        <strain evidence="6">JCM 18303</strain>
    </source>
</reference>
<dbReference type="Proteomes" id="UP001428817">
    <property type="component" value="Unassembled WGS sequence"/>
</dbReference>
<dbReference type="InterPro" id="IPR042099">
    <property type="entry name" value="ANL_N_sf"/>
</dbReference>
<dbReference type="InterPro" id="IPR000873">
    <property type="entry name" value="AMP-dep_synth/lig_dom"/>
</dbReference>
<dbReference type="PANTHER" id="PTHR43201">
    <property type="entry name" value="ACYL-COA SYNTHETASE"/>
    <property type="match status" value="1"/>
</dbReference>
<dbReference type="InterPro" id="IPR025110">
    <property type="entry name" value="AMP-bd_C"/>
</dbReference>
<dbReference type="Pfam" id="PF00501">
    <property type="entry name" value="AMP-binding"/>
    <property type="match status" value="1"/>
</dbReference>
<dbReference type="GO" id="GO:0016874">
    <property type="term" value="F:ligase activity"/>
    <property type="evidence" value="ECO:0007669"/>
    <property type="project" value="UniProtKB-KW"/>
</dbReference>
<feature type="domain" description="AMP-binding enzyme C-terminal" evidence="4">
    <location>
        <begin position="460"/>
        <end position="537"/>
    </location>
</feature>
<dbReference type="Gene3D" id="3.40.50.12780">
    <property type="entry name" value="N-terminal domain of ligase-like"/>
    <property type="match status" value="1"/>
</dbReference>
<dbReference type="SUPFAM" id="SSF56801">
    <property type="entry name" value="Acetyl-CoA synthetase-like"/>
    <property type="match status" value="1"/>
</dbReference>
<accession>A0ABP9PXR6</accession>
<feature type="domain" description="AMP-dependent synthetase/ligase" evidence="3">
    <location>
        <begin position="45"/>
        <end position="410"/>
    </location>
</feature>
<name>A0ABP9PXR6_9PSEU</name>
<comment type="similarity">
    <text evidence="1">Belongs to the ATP-dependent AMP-binding enzyme family.</text>
</comment>
<evidence type="ECO:0000313" key="6">
    <source>
        <dbReference type="Proteomes" id="UP001428817"/>
    </source>
</evidence>
<dbReference type="InterPro" id="IPR020845">
    <property type="entry name" value="AMP-binding_CS"/>
</dbReference>
<gene>
    <name evidence="5" type="primary">fadK_1</name>
    <name evidence="5" type="ORF">GCM10023321_23520</name>
</gene>
<evidence type="ECO:0000259" key="4">
    <source>
        <dbReference type="Pfam" id="PF13193"/>
    </source>
</evidence>
<keyword evidence="2 5" id="KW-0436">Ligase</keyword>
<dbReference type="Gene3D" id="3.30.300.30">
    <property type="match status" value="1"/>
</dbReference>